<dbReference type="AlphaFoldDB" id="A0A9Q0XFZ4"/>
<proteinExistence type="predicted"/>
<evidence type="ECO:0000313" key="2">
    <source>
        <dbReference type="Proteomes" id="UP001142489"/>
    </source>
</evidence>
<comment type="caution">
    <text evidence="1">The sequence shown here is derived from an EMBL/GenBank/DDBJ whole genome shotgun (WGS) entry which is preliminary data.</text>
</comment>
<dbReference type="Proteomes" id="UP001142489">
    <property type="component" value="Unassembled WGS sequence"/>
</dbReference>
<keyword evidence="2" id="KW-1185">Reference proteome</keyword>
<dbReference type="EMBL" id="JAPFRF010000014">
    <property type="protein sequence ID" value="KAJ7311337.1"/>
    <property type="molecule type" value="Genomic_DNA"/>
</dbReference>
<reference evidence="1" key="1">
    <citation type="journal article" date="2023" name="DNA Res.">
        <title>Chromosome-level genome assembly of Phrynocephalus forsythii using third-generation DNA sequencing and Hi-C analysis.</title>
        <authorList>
            <person name="Qi Y."/>
            <person name="Zhao W."/>
            <person name="Zhao Y."/>
            <person name="Niu C."/>
            <person name="Cao S."/>
            <person name="Zhang Y."/>
        </authorList>
    </citation>
    <scope>NUCLEOTIDE SEQUENCE</scope>
    <source>
        <tissue evidence="1">Muscle</tissue>
    </source>
</reference>
<gene>
    <name evidence="1" type="ORF">JRQ81_006953</name>
</gene>
<organism evidence="1 2">
    <name type="scientific">Phrynocephalus forsythii</name>
    <dbReference type="NCBI Taxonomy" id="171643"/>
    <lineage>
        <taxon>Eukaryota</taxon>
        <taxon>Metazoa</taxon>
        <taxon>Chordata</taxon>
        <taxon>Craniata</taxon>
        <taxon>Vertebrata</taxon>
        <taxon>Euteleostomi</taxon>
        <taxon>Lepidosauria</taxon>
        <taxon>Squamata</taxon>
        <taxon>Bifurcata</taxon>
        <taxon>Unidentata</taxon>
        <taxon>Episquamata</taxon>
        <taxon>Toxicofera</taxon>
        <taxon>Iguania</taxon>
        <taxon>Acrodonta</taxon>
        <taxon>Agamidae</taxon>
        <taxon>Agaminae</taxon>
        <taxon>Phrynocephalus</taxon>
    </lineage>
</organism>
<protein>
    <submittedName>
        <fullName evidence="1">Uncharacterized protein</fullName>
    </submittedName>
</protein>
<accession>A0A9Q0XFZ4</accession>
<sequence>MGRSNSYEKQRFEGPTEDSRRRLILIIAPDFMHWAARYAEQSAWEIAAGTACKDDLELQRPEWCRCAGFDFASEASTLLVHLSATPMLPRTAWGLAGQSECLL</sequence>
<evidence type="ECO:0000313" key="1">
    <source>
        <dbReference type="EMBL" id="KAJ7311337.1"/>
    </source>
</evidence>
<name>A0A9Q0XFZ4_9SAUR</name>